<keyword evidence="1" id="KW-0175">Coiled coil</keyword>
<keyword evidence="4" id="KW-1185">Reference proteome</keyword>
<feature type="coiled-coil region" evidence="1">
    <location>
        <begin position="135"/>
        <end position="172"/>
    </location>
</feature>
<evidence type="ECO:0000313" key="3">
    <source>
        <dbReference type="EMBL" id="KAK2166714.1"/>
    </source>
</evidence>
<evidence type="ECO:0000313" key="4">
    <source>
        <dbReference type="Proteomes" id="UP001208570"/>
    </source>
</evidence>
<dbReference type="Proteomes" id="UP001208570">
    <property type="component" value="Unassembled WGS sequence"/>
</dbReference>
<gene>
    <name evidence="3" type="ORF">LSH36_36g01009</name>
</gene>
<feature type="compositionally biased region" description="Basic and acidic residues" evidence="2">
    <location>
        <begin position="244"/>
        <end position="275"/>
    </location>
</feature>
<name>A0AAD9K844_9ANNE</name>
<evidence type="ECO:0000256" key="1">
    <source>
        <dbReference type="SAM" id="Coils"/>
    </source>
</evidence>
<feature type="compositionally biased region" description="Basic and acidic residues" evidence="2">
    <location>
        <begin position="207"/>
        <end position="228"/>
    </location>
</feature>
<dbReference type="AlphaFoldDB" id="A0AAD9K844"/>
<reference evidence="3" key="1">
    <citation type="journal article" date="2023" name="Mol. Biol. Evol.">
        <title>Third-Generation Sequencing Reveals the Adaptive Role of the Epigenome in Three Deep-Sea Polychaetes.</title>
        <authorList>
            <person name="Perez M."/>
            <person name="Aroh O."/>
            <person name="Sun Y."/>
            <person name="Lan Y."/>
            <person name="Juniper S.K."/>
            <person name="Young C.R."/>
            <person name="Angers B."/>
            <person name="Qian P.Y."/>
        </authorList>
    </citation>
    <scope>NUCLEOTIDE SEQUENCE</scope>
    <source>
        <strain evidence="3">P08H-3</strain>
    </source>
</reference>
<evidence type="ECO:0000256" key="2">
    <source>
        <dbReference type="SAM" id="MobiDB-lite"/>
    </source>
</evidence>
<organism evidence="3 4">
    <name type="scientific">Paralvinella palmiformis</name>
    <dbReference type="NCBI Taxonomy" id="53620"/>
    <lineage>
        <taxon>Eukaryota</taxon>
        <taxon>Metazoa</taxon>
        <taxon>Spiralia</taxon>
        <taxon>Lophotrochozoa</taxon>
        <taxon>Annelida</taxon>
        <taxon>Polychaeta</taxon>
        <taxon>Sedentaria</taxon>
        <taxon>Canalipalpata</taxon>
        <taxon>Terebellida</taxon>
        <taxon>Terebelliformia</taxon>
        <taxon>Alvinellidae</taxon>
        <taxon>Paralvinella</taxon>
    </lineage>
</organism>
<sequence>MSGNATAGFDKLISELEYEIQQYIKEIDKENQTIHYIEECTEKLQQELVSEQNMTPYLDQSVKAYHKLYTCNRDMINNIKRGLENFKIEEETLCHVLEENLKIDDSDQKDHEAVLQRYQLKLEDYKECYEKLPLAKKLAESLKLKEELLFEYEEKIKELECLKQEKQILESSFSAPLRLEALKLEKQSLELEEQCCILQEEIKHKQKDKLQQEDANIMHEREEGRNTEETEESQIEAEQPEKEDEIRKGKEQEIIEQECQRTEQIEQTEKGTEKEKERIQHEIQRIEQENEQLIRVQNNKKQEPDNVQQVAKRFGTSYSTGAIPHYSSSNMSVLPTQQFSTSNLNIEIPKLRYPPMKTTVNQPAQSAVIQAPTIQLAIPKYSQHAASYSCEKLRPQLFKLPPRTTQPELLFKNTMPSPVICSTIKKTQLAPETTNTSTDVELTADSINSQTTDDVVMTPADNAVTLADDVKTPRSECIEVSSRLTEMPLSSTVVQTLPKTPKTGSDVDDIESQLKKIKMLTKRSPGFTYGPGPVLYENKNTAEEMVNIIYKEADNANLFDFSREQFFQPHFGQSPVSVPCSTSGEVINLFINNNDTSASKDNVSASKAGFLLDTSVQGNTSMTTFNFGGSHDTDKSSDTHACVLTLFGEKETDNNTNIDDHHEESFFNFGNTGTDDMPDFGSSAFSLF</sequence>
<comment type="caution">
    <text evidence="3">The sequence shown here is derived from an EMBL/GenBank/DDBJ whole genome shotgun (WGS) entry which is preliminary data.</text>
</comment>
<dbReference type="EMBL" id="JAODUP010000036">
    <property type="protein sequence ID" value="KAK2166714.1"/>
    <property type="molecule type" value="Genomic_DNA"/>
</dbReference>
<accession>A0AAD9K844</accession>
<feature type="region of interest" description="Disordered" evidence="2">
    <location>
        <begin position="207"/>
        <end position="275"/>
    </location>
</feature>
<protein>
    <submittedName>
        <fullName evidence="3">Uncharacterized protein</fullName>
    </submittedName>
</protein>
<proteinExistence type="predicted"/>